<name>A0ABQ0JG98_9VIBR</name>
<proteinExistence type="predicted"/>
<sequence>MNKGKRNKRTAQKKKQRAITKQRKGEVKAREARQQAEALSAKENPSEEVEMRDLYGNKLLWYIGRCLRNDAFPPWVIGKLLGGYIGVK</sequence>
<feature type="compositionally biased region" description="Basic residues" evidence="1">
    <location>
        <begin position="1"/>
        <end position="22"/>
    </location>
</feature>
<evidence type="ECO:0000313" key="3">
    <source>
        <dbReference type="Proteomes" id="UP000029223"/>
    </source>
</evidence>
<evidence type="ECO:0000256" key="1">
    <source>
        <dbReference type="SAM" id="MobiDB-lite"/>
    </source>
</evidence>
<evidence type="ECO:0000313" key="2">
    <source>
        <dbReference type="EMBL" id="GAL27772.1"/>
    </source>
</evidence>
<gene>
    <name evidence="2" type="ORF">JCM19239_1493</name>
</gene>
<accession>A0ABQ0JG98</accession>
<reference evidence="3" key="1">
    <citation type="submission" date="2014-09" db="EMBL/GenBank/DDBJ databases">
        <title>Vibrio variabilis JCM 19239. (C206) whole genome shotgun sequence.</title>
        <authorList>
            <person name="Sawabe T."/>
            <person name="Meirelles P."/>
            <person name="Nakanishi M."/>
            <person name="Sayaka M."/>
            <person name="Hattori M."/>
            <person name="Ohkuma M."/>
        </authorList>
    </citation>
    <scope>NUCLEOTIDE SEQUENCE [LARGE SCALE GENOMIC DNA]</scope>
    <source>
        <strain evidence="3">JCM 19239</strain>
    </source>
</reference>
<feature type="compositionally biased region" description="Basic and acidic residues" evidence="1">
    <location>
        <begin position="23"/>
        <end position="34"/>
    </location>
</feature>
<dbReference type="EMBL" id="BBMS01000033">
    <property type="protein sequence ID" value="GAL27772.1"/>
    <property type="molecule type" value="Genomic_DNA"/>
</dbReference>
<keyword evidence="3" id="KW-1185">Reference proteome</keyword>
<feature type="region of interest" description="Disordered" evidence="1">
    <location>
        <begin position="1"/>
        <end position="44"/>
    </location>
</feature>
<comment type="caution">
    <text evidence="2">The sequence shown here is derived from an EMBL/GenBank/DDBJ whole genome shotgun (WGS) entry which is preliminary data.</text>
</comment>
<organism evidence="2 3">
    <name type="scientific">Vibrio variabilis</name>
    <dbReference type="NCBI Taxonomy" id="990271"/>
    <lineage>
        <taxon>Bacteria</taxon>
        <taxon>Pseudomonadati</taxon>
        <taxon>Pseudomonadota</taxon>
        <taxon>Gammaproteobacteria</taxon>
        <taxon>Vibrionales</taxon>
        <taxon>Vibrionaceae</taxon>
        <taxon>Vibrio</taxon>
    </lineage>
</organism>
<protein>
    <submittedName>
        <fullName evidence="2">Uncharacterized protein</fullName>
    </submittedName>
</protein>
<dbReference type="Proteomes" id="UP000029223">
    <property type="component" value="Unassembled WGS sequence"/>
</dbReference>